<keyword evidence="1" id="KW-0472">Membrane</keyword>
<keyword evidence="1" id="KW-1133">Transmembrane helix</keyword>
<sequence>MAPCCSPHVLHVMTTRPHTNPQCDPLHHPLRLLTQAHRFTKLLGALATNWQQYSFTPDGSLVQVVDVPALFRFRHFIYMPITASSVSVLMEIFIILVGFLRTK</sequence>
<gene>
    <name evidence="2" type="ORF">CHARACLAT_018499</name>
</gene>
<proteinExistence type="predicted"/>
<keyword evidence="3" id="KW-1185">Reference proteome</keyword>
<evidence type="ECO:0000313" key="3">
    <source>
        <dbReference type="Proteomes" id="UP001352852"/>
    </source>
</evidence>
<comment type="caution">
    <text evidence="2">The sequence shown here is derived from an EMBL/GenBank/DDBJ whole genome shotgun (WGS) entry which is preliminary data.</text>
</comment>
<accession>A0ABU7F412</accession>
<dbReference type="EMBL" id="JAHUTJ010075393">
    <property type="protein sequence ID" value="MED6294186.1"/>
    <property type="molecule type" value="Genomic_DNA"/>
</dbReference>
<evidence type="ECO:0000313" key="2">
    <source>
        <dbReference type="EMBL" id="MED6294186.1"/>
    </source>
</evidence>
<keyword evidence="1" id="KW-0812">Transmembrane</keyword>
<organism evidence="2 3">
    <name type="scientific">Characodon lateralis</name>
    <dbReference type="NCBI Taxonomy" id="208331"/>
    <lineage>
        <taxon>Eukaryota</taxon>
        <taxon>Metazoa</taxon>
        <taxon>Chordata</taxon>
        <taxon>Craniata</taxon>
        <taxon>Vertebrata</taxon>
        <taxon>Euteleostomi</taxon>
        <taxon>Actinopterygii</taxon>
        <taxon>Neopterygii</taxon>
        <taxon>Teleostei</taxon>
        <taxon>Neoteleostei</taxon>
        <taxon>Acanthomorphata</taxon>
        <taxon>Ovalentaria</taxon>
        <taxon>Atherinomorphae</taxon>
        <taxon>Cyprinodontiformes</taxon>
        <taxon>Goodeidae</taxon>
        <taxon>Characodon</taxon>
    </lineage>
</organism>
<reference evidence="2 3" key="1">
    <citation type="submission" date="2021-06" db="EMBL/GenBank/DDBJ databases">
        <authorList>
            <person name="Palmer J.M."/>
        </authorList>
    </citation>
    <scope>NUCLEOTIDE SEQUENCE [LARGE SCALE GENOMIC DNA]</scope>
    <source>
        <strain evidence="2 3">CL_MEX2019</strain>
        <tissue evidence="2">Muscle</tissue>
    </source>
</reference>
<evidence type="ECO:0000256" key="1">
    <source>
        <dbReference type="SAM" id="Phobius"/>
    </source>
</evidence>
<dbReference type="Proteomes" id="UP001352852">
    <property type="component" value="Unassembled WGS sequence"/>
</dbReference>
<name>A0ABU7F412_9TELE</name>
<feature type="transmembrane region" description="Helical" evidence="1">
    <location>
        <begin position="76"/>
        <end position="100"/>
    </location>
</feature>
<protein>
    <submittedName>
        <fullName evidence="2">Uncharacterized protein</fullName>
    </submittedName>
</protein>